<evidence type="ECO:0000313" key="2">
    <source>
        <dbReference type="EMBL" id="MFC5297544.1"/>
    </source>
</evidence>
<dbReference type="EMBL" id="JBHSLN010000021">
    <property type="protein sequence ID" value="MFC5297544.1"/>
    <property type="molecule type" value="Genomic_DNA"/>
</dbReference>
<evidence type="ECO:0000259" key="1">
    <source>
        <dbReference type="PROSITE" id="PS50995"/>
    </source>
</evidence>
<dbReference type="Pfam" id="PF12802">
    <property type="entry name" value="MarR_2"/>
    <property type="match status" value="1"/>
</dbReference>
<proteinExistence type="predicted"/>
<dbReference type="InterPro" id="IPR036388">
    <property type="entry name" value="WH-like_DNA-bd_sf"/>
</dbReference>
<dbReference type="PANTHER" id="PTHR33164:SF43">
    <property type="entry name" value="HTH-TYPE TRANSCRIPTIONAL REPRESSOR YETL"/>
    <property type="match status" value="1"/>
</dbReference>
<dbReference type="InterPro" id="IPR039422">
    <property type="entry name" value="MarR/SlyA-like"/>
</dbReference>
<comment type="caution">
    <text evidence="2">The sequence shown here is derived from an EMBL/GenBank/DDBJ whole genome shotgun (WGS) entry which is preliminary data.</text>
</comment>
<dbReference type="InterPro" id="IPR000835">
    <property type="entry name" value="HTH_MarR-typ"/>
</dbReference>
<dbReference type="SUPFAM" id="SSF46785">
    <property type="entry name" value="Winged helix' DNA-binding domain"/>
    <property type="match status" value="1"/>
</dbReference>
<protein>
    <submittedName>
        <fullName evidence="2">MarR family winged helix-turn-helix transcriptional regulator</fullName>
    </submittedName>
</protein>
<accession>A0ABW0FFU7</accession>
<dbReference type="PANTHER" id="PTHR33164">
    <property type="entry name" value="TRANSCRIPTIONAL REGULATOR, MARR FAMILY"/>
    <property type="match status" value="1"/>
</dbReference>
<dbReference type="Proteomes" id="UP001595937">
    <property type="component" value="Unassembled WGS sequence"/>
</dbReference>
<dbReference type="InterPro" id="IPR036390">
    <property type="entry name" value="WH_DNA-bd_sf"/>
</dbReference>
<evidence type="ECO:0000313" key="3">
    <source>
        <dbReference type="Proteomes" id="UP001595937"/>
    </source>
</evidence>
<gene>
    <name evidence="2" type="ORF">ACFPK8_08470</name>
</gene>
<name>A0ABW0FFU7_9MICO</name>
<feature type="domain" description="HTH marR-type" evidence="1">
    <location>
        <begin position="22"/>
        <end position="153"/>
    </location>
</feature>
<dbReference type="RefSeq" id="WP_377802370.1">
    <property type="nucleotide sequence ID" value="NZ_JBHSLN010000021.1"/>
</dbReference>
<dbReference type="SMART" id="SM00347">
    <property type="entry name" value="HTH_MARR"/>
    <property type="match status" value="1"/>
</dbReference>
<dbReference type="PROSITE" id="PS50995">
    <property type="entry name" value="HTH_MARR_2"/>
    <property type="match status" value="1"/>
</dbReference>
<organism evidence="2 3">
    <name type="scientific">Brachybacterium tyrofermentans</name>
    <dbReference type="NCBI Taxonomy" id="47848"/>
    <lineage>
        <taxon>Bacteria</taxon>
        <taxon>Bacillati</taxon>
        <taxon>Actinomycetota</taxon>
        <taxon>Actinomycetes</taxon>
        <taxon>Micrococcales</taxon>
        <taxon>Dermabacteraceae</taxon>
        <taxon>Brachybacterium</taxon>
    </lineage>
</organism>
<keyword evidence="3" id="KW-1185">Reference proteome</keyword>
<sequence>MSDARSAGDAEGAAGADDSDLARRLGYVLKQAQSALRSRMDGALRPLGLTVPQYACLELLASGPLTNAELARGAFVTAQSMNSVVTSLQERGLVAREDVAPSGRRRPAELTESGRALLAEADGSVRRIEAQMIEAIAGRDADRLVDDLSAIAEHLPSADQG</sequence>
<dbReference type="Gene3D" id="1.10.10.10">
    <property type="entry name" value="Winged helix-like DNA-binding domain superfamily/Winged helix DNA-binding domain"/>
    <property type="match status" value="1"/>
</dbReference>
<reference evidence="3" key="1">
    <citation type="journal article" date="2019" name="Int. J. Syst. Evol. Microbiol.">
        <title>The Global Catalogue of Microorganisms (GCM) 10K type strain sequencing project: providing services to taxonomists for standard genome sequencing and annotation.</title>
        <authorList>
            <consortium name="The Broad Institute Genomics Platform"/>
            <consortium name="The Broad Institute Genome Sequencing Center for Infectious Disease"/>
            <person name="Wu L."/>
            <person name="Ma J."/>
        </authorList>
    </citation>
    <scope>NUCLEOTIDE SEQUENCE [LARGE SCALE GENOMIC DNA]</scope>
    <source>
        <strain evidence="3">CGMCC 1.16455</strain>
    </source>
</reference>